<evidence type="ECO:0000256" key="9">
    <source>
        <dbReference type="ARBA" id="ARBA00023065"/>
    </source>
</evidence>
<keyword evidence="3" id="KW-0633">Potassium transport</keyword>
<dbReference type="FunFam" id="1.10.287.70:FF:000028">
    <property type="entry name" value="potassium voltage-gated channel subfamily D member 3"/>
    <property type="match status" value="1"/>
</dbReference>
<organism evidence="16">
    <name type="scientific">Schistosoma mansoni</name>
    <name type="common">Blood fluke</name>
    <dbReference type="NCBI Taxonomy" id="6183"/>
    <lineage>
        <taxon>Eukaryota</taxon>
        <taxon>Metazoa</taxon>
        <taxon>Spiralia</taxon>
        <taxon>Lophotrochozoa</taxon>
        <taxon>Platyhelminthes</taxon>
        <taxon>Trematoda</taxon>
        <taxon>Digenea</taxon>
        <taxon>Strigeidida</taxon>
        <taxon>Schistosomatoidea</taxon>
        <taxon>Schistosomatidae</taxon>
        <taxon>Schistosoma</taxon>
    </lineage>
</organism>
<dbReference type="InterPro" id="IPR027359">
    <property type="entry name" value="Volt_channel_dom_sf"/>
</dbReference>
<dbReference type="AlphaFoldDB" id="A0A5K4EVI1"/>
<evidence type="ECO:0000256" key="12">
    <source>
        <dbReference type="SAM" id="Coils"/>
    </source>
</evidence>
<protein>
    <submittedName>
        <fullName evidence="16">Putative voltage-gated potassium channel</fullName>
    </submittedName>
</protein>
<dbReference type="InterPro" id="IPR003131">
    <property type="entry name" value="T1-type_BTB"/>
</dbReference>
<dbReference type="Gene3D" id="3.30.710.10">
    <property type="entry name" value="Potassium Channel Kv1.1, Chain A"/>
    <property type="match status" value="1"/>
</dbReference>
<proteinExistence type="predicted"/>
<evidence type="ECO:0000256" key="7">
    <source>
        <dbReference type="ARBA" id="ARBA00022958"/>
    </source>
</evidence>
<dbReference type="Pfam" id="PF02214">
    <property type="entry name" value="BTB_2"/>
    <property type="match status" value="1"/>
</dbReference>
<dbReference type="InterPro" id="IPR005821">
    <property type="entry name" value="Ion_trans_dom"/>
</dbReference>
<feature type="domain" description="BTB" evidence="15">
    <location>
        <begin position="49"/>
        <end position="148"/>
    </location>
</feature>
<keyword evidence="5" id="KW-0631">Potassium channel</keyword>
<dbReference type="Gene3D" id="1.10.287.70">
    <property type="match status" value="1"/>
</dbReference>
<feature type="compositionally biased region" description="Polar residues" evidence="13">
    <location>
        <begin position="614"/>
        <end position="626"/>
    </location>
</feature>
<dbReference type="InterPro" id="IPR021645">
    <property type="entry name" value="Shal-type_N"/>
</dbReference>
<evidence type="ECO:0000256" key="8">
    <source>
        <dbReference type="ARBA" id="ARBA00022989"/>
    </source>
</evidence>
<dbReference type="InParanoid" id="A0A5K4EVI1"/>
<feature type="transmembrane region" description="Helical" evidence="14">
    <location>
        <begin position="191"/>
        <end position="210"/>
    </location>
</feature>
<keyword evidence="8 14" id="KW-1133">Transmembrane helix</keyword>
<keyword evidence="10 14" id="KW-0472">Membrane</keyword>
<reference evidence="16" key="1">
    <citation type="submission" date="2019-11" db="UniProtKB">
        <authorList>
            <consortium name="WormBaseParasite"/>
        </authorList>
    </citation>
    <scope>IDENTIFICATION</scope>
    <source>
        <strain evidence="16">Puerto Rican</strain>
    </source>
</reference>
<dbReference type="SMART" id="SM00225">
    <property type="entry name" value="BTB"/>
    <property type="match status" value="1"/>
</dbReference>
<sequence length="1222" mass="138487">MAQICDMAQASAWLPLVRASAIGWVPIAQHRLPKNVCTKDDSNQDIYEKKAIINVSGQRFEVLTSSLNQYPHTLLGSDERDYFYDENSGEYYFDRDPEIFRHILTYYRCGHLHYPKKECVMQYEDELAYFRIASEALGDCCYEDYHDSKRENSERLLEERSSTKENAEVPKDFRNRLWQAFENPEFSTTAIVIYYVTGFFIAVSVFANITETIPCGPEPGLSKQRACGDRYIDAFSCLDTACVIIFTVEYCARMYAAPNRWKFFISVMSIIDVVAILPFYIGLLMPDNKIQSVSGVFTTLRVFRVFRVFKFSRHSVGLRILGYTLKSCASELGFLLFSLTMVIIIFATVMYYAEKSVEGTTFSSIPSSFWYTIVTMTTLGYGDMVPETIVGKIVGGMCSLSGVLVIALPVPVIVSNFSRIYNQSQRSDKRQAQKRARQARIRLAQLMATVNACAEKSGSPELSCDEDYDGDNETKKSTYSEVKTTTSYASNSPPSIINANQSTGKDRSYETSRNSTGSDLTISHHSNLTRSGSLTLLKNKKMYLVNDPCVKIDHSELDNMNQQFENNLSTSSQLFSGVEKDTSPGSSHIISMKDKLYETNNLSGRNNHHLVRQTQGKVLHSSSFKSSNKRKTINRTFSLNDGRQSQHRKVQRIIVEDKNNKPSFLPIYIHPASQSSFSDSSMDKRKHSNEQQKPTTKGQKTNKCKSSHKAKLTFEDLILLQQKHLMDCLNVVTARATINEPRESNSHLNVNNPLISVLEHGNFKHHRRLTSESISKISRFLRVRQSISKDSYENRRSTSNLNDCDSTENNNTEVGSSDHISNVDKLTERQSAVHRSESNPFRHLQVFRLHGSRGQPSSDRRCSAVHLTTFSKRKLNLHKFKHNHGYRNFYKKINCTINYETDDNHNNQKLMNIKVANSSQIPDKVDIIDIDENSRNDNSTVDNSIYPSCSETKPLLDNSRLTYSDELGLNDLVKEKSFLTRDPGFASSPTWPSFRFPSNSFQFKSNFTFTDKSSNNYGKSRNPSDIDSCDLCWSNEHNLVNIAAIPKSSFSVADYPDSVIFCTSSNTKANVSSQSSFVQSNPIYSSLEDENLTEFASAQSHISITSTSHPNSSSNNTTNNFNNKMIIHSQHCPKLSFPTDKDLYKSHINYAKLSPRLSYSFPHELYRNVSPDLIKECYNPLKNSPSKLVKSNTDNLADIHSSDASVHSDRPVSLSSFKQQKE</sequence>
<dbReference type="PRINTS" id="PR01491">
    <property type="entry name" value="KVCHANNEL"/>
</dbReference>
<accession>A0A5K4EVI1</accession>
<dbReference type="PANTHER" id="PTHR11537">
    <property type="entry name" value="VOLTAGE-GATED POTASSIUM CHANNEL"/>
    <property type="match status" value="1"/>
</dbReference>
<keyword evidence="6" id="KW-0851">Voltage-gated channel</keyword>
<dbReference type="FunFam" id="3.30.710.10:FF:000152">
    <property type="entry name" value="Predicted protein"/>
    <property type="match status" value="1"/>
</dbReference>
<keyword evidence="4 14" id="KW-0812">Transmembrane</keyword>
<evidence type="ECO:0000256" key="4">
    <source>
        <dbReference type="ARBA" id="ARBA00022692"/>
    </source>
</evidence>
<dbReference type="SUPFAM" id="SSF54695">
    <property type="entry name" value="POZ domain"/>
    <property type="match status" value="1"/>
</dbReference>
<dbReference type="InterPro" id="IPR003968">
    <property type="entry name" value="K_chnl_volt-dep_Kv"/>
</dbReference>
<keyword evidence="2" id="KW-0813">Transport</keyword>
<evidence type="ECO:0000256" key="5">
    <source>
        <dbReference type="ARBA" id="ARBA00022826"/>
    </source>
</evidence>
<feature type="compositionally biased region" description="Polar residues" evidence="13">
    <location>
        <begin position="1213"/>
        <end position="1222"/>
    </location>
</feature>
<dbReference type="GO" id="GO:0001508">
    <property type="term" value="P:action potential"/>
    <property type="evidence" value="ECO:0007669"/>
    <property type="project" value="TreeGrafter"/>
</dbReference>
<feature type="region of interest" description="Disordered" evidence="13">
    <location>
        <begin position="791"/>
        <end position="839"/>
    </location>
</feature>
<feature type="region of interest" description="Disordered" evidence="13">
    <location>
        <begin position="457"/>
        <end position="526"/>
    </location>
</feature>
<evidence type="ECO:0000256" key="3">
    <source>
        <dbReference type="ARBA" id="ARBA00022538"/>
    </source>
</evidence>
<dbReference type="PRINTS" id="PR01497">
    <property type="entry name" value="SHALCHANNEL"/>
</dbReference>
<evidence type="ECO:0000256" key="10">
    <source>
        <dbReference type="ARBA" id="ARBA00023136"/>
    </source>
</evidence>
<keyword evidence="12" id="KW-0175">Coiled coil</keyword>
<dbReference type="Pfam" id="PF00520">
    <property type="entry name" value="Ion_trans"/>
    <property type="match status" value="1"/>
</dbReference>
<feature type="transmembrane region" description="Helical" evidence="14">
    <location>
        <begin position="332"/>
        <end position="353"/>
    </location>
</feature>
<evidence type="ECO:0000313" key="16">
    <source>
        <dbReference type="WBParaSite" id="Smp_160780.2"/>
    </source>
</evidence>
<feature type="transmembrane region" description="Helical" evidence="14">
    <location>
        <begin position="394"/>
        <end position="414"/>
    </location>
</feature>
<evidence type="ECO:0000256" key="13">
    <source>
        <dbReference type="SAM" id="MobiDB-lite"/>
    </source>
</evidence>
<feature type="compositionally biased region" description="Polar residues" evidence="13">
    <location>
        <begin position="797"/>
        <end position="820"/>
    </location>
</feature>
<feature type="compositionally biased region" description="Polar residues" evidence="13">
    <location>
        <begin position="634"/>
        <end position="643"/>
    </location>
</feature>
<dbReference type="FunFam" id="1.20.120.350:FF:000016">
    <property type="entry name" value="Potassium voltage-gated channel subfamily D member 3"/>
    <property type="match status" value="1"/>
</dbReference>
<feature type="coiled-coil region" evidence="12">
    <location>
        <begin position="422"/>
        <end position="449"/>
    </location>
</feature>
<evidence type="ECO:0000256" key="11">
    <source>
        <dbReference type="ARBA" id="ARBA00023303"/>
    </source>
</evidence>
<feature type="region of interest" description="Disordered" evidence="13">
    <location>
        <begin position="1201"/>
        <end position="1222"/>
    </location>
</feature>
<dbReference type="InterPro" id="IPR028325">
    <property type="entry name" value="VG_K_chnl"/>
</dbReference>
<feature type="compositionally biased region" description="Polar residues" evidence="13">
    <location>
        <begin position="511"/>
        <end position="526"/>
    </location>
</feature>
<evidence type="ECO:0000256" key="1">
    <source>
        <dbReference type="ARBA" id="ARBA00004141"/>
    </source>
</evidence>
<keyword evidence="9" id="KW-0406">Ion transport</keyword>
<dbReference type="PRINTS" id="PR00169">
    <property type="entry name" value="KCHANNEL"/>
</dbReference>
<feature type="region of interest" description="Disordered" evidence="13">
    <location>
        <begin position="675"/>
        <end position="707"/>
    </location>
</feature>
<dbReference type="WBParaSite" id="Smp_160780.2">
    <property type="protein sequence ID" value="Smp_160780.2"/>
    <property type="gene ID" value="Smp_160780"/>
</dbReference>
<dbReference type="GO" id="GO:0005250">
    <property type="term" value="F:A-type (transient outward) potassium channel activity"/>
    <property type="evidence" value="ECO:0007669"/>
    <property type="project" value="TreeGrafter"/>
</dbReference>
<evidence type="ECO:0000256" key="6">
    <source>
        <dbReference type="ARBA" id="ARBA00022882"/>
    </source>
</evidence>
<dbReference type="InterPro" id="IPR003975">
    <property type="entry name" value="K_chnl_volt-dep_Kv4"/>
</dbReference>
<feature type="compositionally biased region" description="Polar residues" evidence="13">
    <location>
        <begin position="479"/>
        <end position="503"/>
    </location>
</feature>
<dbReference type="InterPro" id="IPR000210">
    <property type="entry name" value="BTB/POZ_dom"/>
</dbReference>
<evidence type="ECO:0000256" key="2">
    <source>
        <dbReference type="ARBA" id="ARBA00022448"/>
    </source>
</evidence>
<evidence type="ECO:0000256" key="14">
    <source>
        <dbReference type="SAM" id="Phobius"/>
    </source>
</evidence>
<feature type="region of interest" description="Disordered" evidence="13">
    <location>
        <begin position="614"/>
        <end position="649"/>
    </location>
</feature>
<name>A0A5K4EVI1_SCHMA</name>
<feature type="transmembrane region" description="Helical" evidence="14">
    <location>
        <begin position="263"/>
        <end position="284"/>
    </location>
</feature>
<dbReference type="SUPFAM" id="SSF81324">
    <property type="entry name" value="Voltage-gated potassium channels"/>
    <property type="match status" value="1"/>
</dbReference>
<dbReference type="InterPro" id="IPR011333">
    <property type="entry name" value="SKP1/BTB/POZ_sf"/>
</dbReference>
<dbReference type="Pfam" id="PF11601">
    <property type="entry name" value="Shal-type"/>
    <property type="match status" value="1"/>
</dbReference>
<dbReference type="PANTHER" id="PTHR11537:SF105">
    <property type="entry name" value="POTASSIUM VOLTAGE-GATED CHANNEL PROTEIN SHAL"/>
    <property type="match status" value="1"/>
</dbReference>
<evidence type="ECO:0000259" key="15">
    <source>
        <dbReference type="SMART" id="SM00225"/>
    </source>
</evidence>
<comment type="subcellular location">
    <subcellularLocation>
        <location evidence="1">Membrane</location>
        <topology evidence="1">Multi-pass membrane protein</topology>
    </subcellularLocation>
</comment>
<dbReference type="STRING" id="6183.A0A5K4EVI1"/>
<dbReference type="GO" id="GO:0051260">
    <property type="term" value="P:protein homooligomerization"/>
    <property type="evidence" value="ECO:0007669"/>
    <property type="project" value="InterPro"/>
</dbReference>
<dbReference type="Gene3D" id="1.20.120.350">
    <property type="entry name" value="Voltage-gated potassium channels. Chain C"/>
    <property type="match status" value="1"/>
</dbReference>
<keyword evidence="11" id="KW-0407">Ion channel</keyword>
<dbReference type="GO" id="GO:0008076">
    <property type="term" value="C:voltage-gated potassium channel complex"/>
    <property type="evidence" value="ECO:0007669"/>
    <property type="project" value="InterPro"/>
</dbReference>
<keyword evidence="7" id="KW-0630">Potassium</keyword>